<organism evidence="1 2">
    <name type="scientific">Colwellia psychrerythraea</name>
    <name type="common">Vibrio psychroerythus</name>
    <dbReference type="NCBI Taxonomy" id="28229"/>
    <lineage>
        <taxon>Bacteria</taxon>
        <taxon>Pseudomonadati</taxon>
        <taxon>Pseudomonadota</taxon>
        <taxon>Gammaproteobacteria</taxon>
        <taxon>Alteromonadales</taxon>
        <taxon>Colwelliaceae</taxon>
        <taxon>Colwellia</taxon>
    </lineage>
</organism>
<dbReference type="SUPFAM" id="SSF53067">
    <property type="entry name" value="Actin-like ATPase domain"/>
    <property type="match status" value="2"/>
</dbReference>
<evidence type="ECO:0000313" key="2">
    <source>
        <dbReference type="Proteomes" id="UP000029843"/>
    </source>
</evidence>
<comment type="caution">
    <text evidence="1">The sequence shown here is derived from an EMBL/GenBank/DDBJ whole genome shotgun (WGS) entry which is preliminary data.</text>
</comment>
<dbReference type="OrthoDB" id="9773403at2"/>
<dbReference type="Gene3D" id="3.30.420.40">
    <property type="match status" value="2"/>
</dbReference>
<dbReference type="CDD" id="cd24049">
    <property type="entry name" value="ASKHA_NBD_PilM"/>
    <property type="match status" value="1"/>
</dbReference>
<evidence type="ECO:0000313" key="1">
    <source>
        <dbReference type="EMBL" id="KGJ88491.1"/>
    </source>
</evidence>
<dbReference type="RefSeq" id="WP_033095018.1">
    <property type="nucleotide sequence ID" value="NZ_JQED01000046.1"/>
</dbReference>
<dbReference type="PIRSF" id="PIRSF019169">
    <property type="entry name" value="PilM"/>
    <property type="match status" value="1"/>
</dbReference>
<dbReference type="Pfam" id="PF11104">
    <property type="entry name" value="PilM_2"/>
    <property type="match status" value="1"/>
</dbReference>
<dbReference type="Gene3D" id="3.30.1490.300">
    <property type="match status" value="1"/>
</dbReference>
<dbReference type="InterPro" id="IPR050696">
    <property type="entry name" value="FtsA/MreB"/>
</dbReference>
<proteinExistence type="predicted"/>
<gene>
    <name evidence="1" type="ORF">ND2E_4026</name>
</gene>
<sequence length="359" mass="39139">MLDKLWKKKNSMMVGIDIGSHSAKAVLLGQGNDGFIIEDFAIEPMPRGSVVDREIQDIEAVGIVIAKLRKKISAKATDAAAAVSGQTVITKLIYMDVALTEDELASQIEIEADSLIPFPLDEVSLDFETLDVNESDPSKVNVLLSAARTESIEARVAALDAGDFHAKVIDVESYAVGRAYDLCLTQLPDDAKDKVVAIVDIGSTVTLFSATDAGKHIYSRDQMFGGEQYTRSIVSYYNKSFEQAEEAKTSNDLPPNYTFEVLAPFHTVLMQQIRRAIQMFLTTSGQEKVDYLLISGGTAALEGIESLLTEELGIHTVIANPFNDMSCGELIEQDELANVAPQLMVATGLALRSFTPWHI</sequence>
<dbReference type="PANTHER" id="PTHR32432:SF3">
    <property type="entry name" value="ETHANOLAMINE UTILIZATION PROTEIN EUTJ"/>
    <property type="match status" value="1"/>
</dbReference>
<dbReference type="NCBIfam" id="TIGR01175">
    <property type="entry name" value="pilM"/>
    <property type="match status" value="1"/>
</dbReference>
<dbReference type="AlphaFoldDB" id="A0A099KDQ1"/>
<dbReference type="EMBL" id="JQED01000046">
    <property type="protein sequence ID" value="KGJ88491.1"/>
    <property type="molecule type" value="Genomic_DNA"/>
</dbReference>
<reference evidence="1 2" key="1">
    <citation type="submission" date="2014-08" db="EMBL/GenBank/DDBJ databases">
        <title>Genomic and Phenotypic Diversity of Colwellia psychrerythraea strains from Disparate Marine Basins.</title>
        <authorList>
            <person name="Techtmann S.M."/>
            <person name="Stelling S.C."/>
            <person name="Utturkar S.M."/>
            <person name="Alshibli N."/>
            <person name="Harris A."/>
            <person name="Brown S.D."/>
            <person name="Hazen T.C."/>
        </authorList>
    </citation>
    <scope>NUCLEOTIDE SEQUENCE [LARGE SCALE GENOMIC DNA]</scope>
    <source>
        <strain evidence="1 2">ND2E</strain>
    </source>
</reference>
<dbReference type="InterPro" id="IPR005883">
    <property type="entry name" value="PilM"/>
</dbReference>
<dbReference type="Proteomes" id="UP000029843">
    <property type="component" value="Unassembled WGS sequence"/>
</dbReference>
<name>A0A099KDQ1_COLPS</name>
<dbReference type="PATRIC" id="fig|28229.4.peg.3365"/>
<dbReference type="InterPro" id="IPR043129">
    <property type="entry name" value="ATPase_NBD"/>
</dbReference>
<protein>
    <submittedName>
        <fullName evidence="1">Type IV pilus assembly protein PilM</fullName>
    </submittedName>
</protein>
<dbReference type="PANTHER" id="PTHR32432">
    <property type="entry name" value="CELL DIVISION PROTEIN FTSA-RELATED"/>
    <property type="match status" value="1"/>
</dbReference>
<accession>A0A099KDQ1</accession>